<proteinExistence type="predicted"/>
<name>A0ABW4L4N3_9MICO</name>
<reference evidence="3" key="1">
    <citation type="journal article" date="2019" name="Int. J. Syst. Evol. Microbiol.">
        <title>The Global Catalogue of Microorganisms (GCM) 10K type strain sequencing project: providing services to taxonomists for standard genome sequencing and annotation.</title>
        <authorList>
            <consortium name="The Broad Institute Genomics Platform"/>
            <consortium name="The Broad Institute Genome Sequencing Center for Infectious Disease"/>
            <person name="Wu L."/>
            <person name="Ma J."/>
        </authorList>
    </citation>
    <scope>NUCLEOTIDE SEQUENCE [LARGE SCALE GENOMIC DNA]</scope>
    <source>
        <strain evidence="3">JCM 17130</strain>
    </source>
</reference>
<evidence type="ECO:0000256" key="1">
    <source>
        <dbReference type="SAM" id="Phobius"/>
    </source>
</evidence>
<comment type="caution">
    <text evidence="2">The sequence shown here is derived from an EMBL/GenBank/DDBJ whole genome shotgun (WGS) entry which is preliminary data.</text>
</comment>
<keyword evidence="1" id="KW-0812">Transmembrane</keyword>
<dbReference type="EMBL" id="JBHUEE010000003">
    <property type="protein sequence ID" value="MFD1717808.1"/>
    <property type="molecule type" value="Genomic_DNA"/>
</dbReference>
<keyword evidence="1" id="KW-0472">Membrane</keyword>
<keyword evidence="3" id="KW-1185">Reference proteome</keyword>
<dbReference type="Proteomes" id="UP001597277">
    <property type="component" value="Unassembled WGS sequence"/>
</dbReference>
<evidence type="ECO:0000313" key="2">
    <source>
        <dbReference type="EMBL" id="MFD1717808.1"/>
    </source>
</evidence>
<evidence type="ECO:0008006" key="4">
    <source>
        <dbReference type="Google" id="ProtNLM"/>
    </source>
</evidence>
<dbReference type="RefSeq" id="WP_388004833.1">
    <property type="nucleotide sequence ID" value="NZ_JBHUEE010000003.1"/>
</dbReference>
<gene>
    <name evidence="2" type="ORF">ACFSE6_08180</name>
</gene>
<protein>
    <recommendedName>
        <fullName evidence="4">Flagellar biosynthesis protein FlhA</fullName>
    </recommendedName>
</protein>
<keyword evidence="1" id="KW-1133">Transmembrane helix</keyword>
<feature type="transmembrane region" description="Helical" evidence="1">
    <location>
        <begin position="5"/>
        <end position="22"/>
    </location>
</feature>
<organism evidence="2 3">
    <name type="scientific">Georgenia deserti</name>
    <dbReference type="NCBI Taxonomy" id="2093781"/>
    <lineage>
        <taxon>Bacteria</taxon>
        <taxon>Bacillati</taxon>
        <taxon>Actinomycetota</taxon>
        <taxon>Actinomycetes</taxon>
        <taxon>Micrococcales</taxon>
        <taxon>Bogoriellaceae</taxon>
        <taxon>Georgenia</taxon>
    </lineage>
</organism>
<feature type="transmembrane region" description="Helical" evidence="1">
    <location>
        <begin position="28"/>
        <end position="49"/>
    </location>
</feature>
<accession>A0ABW4L4N3</accession>
<evidence type="ECO:0000313" key="3">
    <source>
        <dbReference type="Proteomes" id="UP001597277"/>
    </source>
</evidence>
<sequence>MSRSFWTVVGVIVAIVVAWFLVDALFSLMWMLAKLAVVAVVAVVVYLALRSALSGSREE</sequence>